<evidence type="ECO:0000313" key="2">
    <source>
        <dbReference type="EMBL" id="JAD85608.1"/>
    </source>
</evidence>
<name>A0A0A9DG33_ARUDO</name>
<reference evidence="2" key="1">
    <citation type="submission" date="2014-09" db="EMBL/GenBank/DDBJ databases">
        <authorList>
            <person name="Magalhaes I.L.F."/>
            <person name="Oliveira U."/>
            <person name="Santos F.R."/>
            <person name="Vidigal T.H.D.A."/>
            <person name="Brescovit A.D."/>
            <person name="Santos A.J."/>
        </authorList>
    </citation>
    <scope>NUCLEOTIDE SEQUENCE</scope>
    <source>
        <tissue evidence="2">Shoot tissue taken approximately 20 cm above the soil surface</tissue>
    </source>
</reference>
<evidence type="ECO:0000256" key="1">
    <source>
        <dbReference type="SAM" id="MobiDB-lite"/>
    </source>
</evidence>
<accession>A0A0A9DG33</accession>
<reference evidence="2" key="2">
    <citation type="journal article" date="2015" name="Data Brief">
        <title>Shoot transcriptome of the giant reed, Arundo donax.</title>
        <authorList>
            <person name="Barrero R.A."/>
            <person name="Guerrero F.D."/>
            <person name="Moolhuijzen P."/>
            <person name="Goolsby J.A."/>
            <person name="Tidwell J."/>
            <person name="Bellgard S.E."/>
            <person name="Bellgard M.I."/>
        </authorList>
    </citation>
    <scope>NUCLEOTIDE SEQUENCE</scope>
    <source>
        <tissue evidence="2">Shoot tissue taken approximately 20 cm above the soil surface</tissue>
    </source>
</reference>
<proteinExistence type="predicted"/>
<protein>
    <submittedName>
        <fullName evidence="2">Uncharacterized protein</fullName>
    </submittedName>
</protein>
<sequence>MSSASEHDESSEDCIYDSAEEGPSDRQRQWIEKSFLSSNPTVLGAIEEALVNPSETDEKKLFEPTLGMRFDSIPDAY</sequence>
<dbReference type="EMBL" id="GBRH01212287">
    <property type="protein sequence ID" value="JAD85608.1"/>
    <property type="molecule type" value="Transcribed_RNA"/>
</dbReference>
<dbReference type="AlphaFoldDB" id="A0A0A9DG33"/>
<feature type="region of interest" description="Disordered" evidence="1">
    <location>
        <begin position="1"/>
        <end position="26"/>
    </location>
</feature>
<feature type="compositionally biased region" description="Acidic residues" evidence="1">
    <location>
        <begin position="9"/>
        <end position="22"/>
    </location>
</feature>
<organism evidence="2">
    <name type="scientific">Arundo donax</name>
    <name type="common">Giant reed</name>
    <name type="synonym">Donax arundinaceus</name>
    <dbReference type="NCBI Taxonomy" id="35708"/>
    <lineage>
        <taxon>Eukaryota</taxon>
        <taxon>Viridiplantae</taxon>
        <taxon>Streptophyta</taxon>
        <taxon>Embryophyta</taxon>
        <taxon>Tracheophyta</taxon>
        <taxon>Spermatophyta</taxon>
        <taxon>Magnoliopsida</taxon>
        <taxon>Liliopsida</taxon>
        <taxon>Poales</taxon>
        <taxon>Poaceae</taxon>
        <taxon>PACMAD clade</taxon>
        <taxon>Arundinoideae</taxon>
        <taxon>Arundineae</taxon>
        <taxon>Arundo</taxon>
    </lineage>
</organism>